<dbReference type="InterPro" id="IPR007324">
    <property type="entry name" value="Sugar-bd_dom_put"/>
</dbReference>
<reference evidence="6 7" key="1">
    <citation type="submission" date="2018-06" db="EMBL/GenBank/DDBJ databases">
        <title>Genomic Encyclopedia of Type Strains, Phase IV (KMG-IV): sequencing the most valuable type-strain genomes for metagenomic binning, comparative biology and taxonomic classification.</title>
        <authorList>
            <person name="Goeker M."/>
        </authorList>
    </citation>
    <scope>NUCLEOTIDE SEQUENCE [LARGE SCALE GENOMIC DNA]</scope>
    <source>
        <strain evidence="6 7">DSM 24875</strain>
    </source>
</reference>
<evidence type="ECO:0000256" key="1">
    <source>
        <dbReference type="ARBA" id="ARBA00010466"/>
    </source>
</evidence>
<dbReference type="InterPro" id="IPR009057">
    <property type="entry name" value="Homeodomain-like_sf"/>
</dbReference>
<keyword evidence="3 6" id="KW-0238">DNA-binding</keyword>
<dbReference type="GO" id="GO:0003677">
    <property type="term" value="F:DNA binding"/>
    <property type="evidence" value="ECO:0007669"/>
    <property type="project" value="UniProtKB-KW"/>
</dbReference>
<organism evidence="6 7">
    <name type="scientific">Roseiarcus fermentans</name>
    <dbReference type="NCBI Taxonomy" id="1473586"/>
    <lineage>
        <taxon>Bacteria</taxon>
        <taxon>Pseudomonadati</taxon>
        <taxon>Pseudomonadota</taxon>
        <taxon>Alphaproteobacteria</taxon>
        <taxon>Hyphomicrobiales</taxon>
        <taxon>Roseiarcaceae</taxon>
        <taxon>Roseiarcus</taxon>
    </lineage>
</organism>
<dbReference type="PANTHER" id="PTHR34294">
    <property type="entry name" value="TRANSCRIPTIONAL REGULATOR-RELATED"/>
    <property type="match status" value="1"/>
</dbReference>
<dbReference type="InterPro" id="IPR036388">
    <property type="entry name" value="WH-like_DNA-bd_sf"/>
</dbReference>
<evidence type="ECO:0000259" key="5">
    <source>
        <dbReference type="PROSITE" id="PS50943"/>
    </source>
</evidence>
<comment type="similarity">
    <text evidence="1">Belongs to the SorC transcriptional regulatory family.</text>
</comment>
<dbReference type="PANTHER" id="PTHR34294:SF1">
    <property type="entry name" value="TRANSCRIPTIONAL REGULATOR LSRR"/>
    <property type="match status" value="1"/>
</dbReference>
<dbReference type="PROSITE" id="PS50943">
    <property type="entry name" value="HTH_CROC1"/>
    <property type="match status" value="1"/>
</dbReference>
<dbReference type="RefSeq" id="WP_113887887.1">
    <property type="nucleotide sequence ID" value="NZ_QNRK01000003.1"/>
</dbReference>
<dbReference type="SUPFAM" id="SSF46689">
    <property type="entry name" value="Homeodomain-like"/>
    <property type="match status" value="1"/>
</dbReference>
<evidence type="ECO:0000256" key="2">
    <source>
        <dbReference type="ARBA" id="ARBA00023015"/>
    </source>
</evidence>
<accession>A0A366FRG3</accession>
<keyword evidence="2" id="KW-0805">Transcription regulation</keyword>
<dbReference type="OrthoDB" id="9806345at2"/>
<gene>
    <name evidence="6" type="ORF">DFR50_103150</name>
</gene>
<keyword evidence="7" id="KW-1185">Reference proteome</keyword>
<evidence type="ECO:0000313" key="6">
    <source>
        <dbReference type="EMBL" id="RBP17264.1"/>
    </source>
</evidence>
<dbReference type="EMBL" id="QNRK01000003">
    <property type="protein sequence ID" value="RBP17264.1"/>
    <property type="molecule type" value="Genomic_DNA"/>
</dbReference>
<keyword evidence="4" id="KW-0804">Transcription</keyword>
<dbReference type="Gene3D" id="3.40.50.1360">
    <property type="match status" value="1"/>
</dbReference>
<dbReference type="AlphaFoldDB" id="A0A366FRG3"/>
<name>A0A366FRG3_9HYPH</name>
<comment type="caution">
    <text evidence="6">The sequence shown here is derived from an EMBL/GenBank/DDBJ whole genome shotgun (WGS) entry which is preliminary data.</text>
</comment>
<protein>
    <submittedName>
        <fullName evidence="6">DNA-binding transcriptional regulator LsrR (DeoR family)</fullName>
    </submittedName>
</protein>
<dbReference type="GO" id="GO:0030246">
    <property type="term" value="F:carbohydrate binding"/>
    <property type="evidence" value="ECO:0007669"/>
    <property type="project" value="InterPro"/>
</dbReference>
<feature type="domain" description="HTH cro/C1-type" evidence="5">
    <location>
        <begin position="33"/>
        <end position="55"/>
    </location>
</feature>
<dbReference type="Pfam" id="PF04198">
    <property type="entry name" value="Sugar-bind"/>
    <property type="match status" value="1"/>
</dbReference>
<dbReference type="InterPro" id="IPR037171">
    <property type="entry name" value="NagB/RpiA_transferase-like"/>
</dbReference>
<dbReference type="SUPFAM" id="SSF100950">
    <property type="entry name" value="NagB/RpiA/CoA transferase-like"/>
    <property type="match status" value="1"/>
</dbReference>
<evidence type="ECO:0000256" key="4">
    <source>
        <dbReference type="ARBA" id="ARBA00023163"/>
    </source>
</evidence>
<dbReference type="InterPro" id="IPR001387">
    <property type="entry name" value="Cro/C1-type_HTH"/>
</dbReference>
<sequence>MTSDLATAKDERVLPQRSASVLANVAILYYKDGLTQGEIAKRIGVSRATVVNYLRQAREQAIVDIRINGASFSVSKLSKDLREAYRLEDVYIASVYPGPDVNPEKLARDVRRQVARVGAMAVYDLVQPGDVLGVAWGETIQWLSEEMPRGNVRNLTICQMIGSMKSPLLPAAETSSIRIASSLGADCYTLHAPAILSSREIAEALKNEPIIHTQLQKLGELTKTLFSVGNCSETTHLVQSGIVDAEELHAYRRQGAVGVICGRFIDVHGRHVVGEMDARMIGVTPEGIKAASCGVMVASGVDKIEAIKAALAGGYANYLVTDETTGKLLLDKA</sequence>
<dbReference type="InterPro" id="IPR051054">
    <property type="entry name" value="SorC_transcr_regulators"/>
</dbReference>
<evidence type="ECO:0000256" key="3">
    <source>
        <dbReference type="ARBA" id="ARBA00023125"/>
    </source>
</evidence>
<proteinExistence type="inferred from homology"/>
<dbReference type="Gene3D" id="1.10.10.10">
    <property type="entry name" value="Winged helix-like DNA-binding domain superfamily/Winged helix DNA-binding domain"/>
    <property type="match status" value="1"/>
</dbReference>
<dbReference type="Proteomes" id="UP000253529">
    <property type="component" value="Unassembled WGS sequence"/>
</dbReference>
<evidence type="ECO:0000313" key="7">
    <source>
        <dbReference type="Proteomes" id="UP000253529"/>
    </source>
</evidence>